<keyword evidence="1" id="KW-1133">Transmembrane helix</keyword>
<keyword evidence="3" id="KW-1185">Reference proteome</keyword>
<organism evidence="2 3">
    <name type="scientific">Intrasporangium chromatireducens Q5-1</name>
    <dbReference type="NCBI Taxonomy" id="584657"/>
    <lineage>
        <taxon>Bacteria</taxon>
        <taxon>Bacillati</taxon>
        <taxon>Actinomycetota</taxon>
        <taxon>Actinomycetes</taxon>
        <taxon>Micrococcales</taxon>
        <taxon>Intrasporangiaceae</taxon>
        <taxon>Intrasporangium</taxon>
    </lineage>
</organism>
<evidence type="ECO:0000256" key="1">
    <source>
        <dbReference type="SAM" id="Phobius"/>
    </source>
</evidence>
<dbReference type="EMBL" id="AWQS01000268">
    <property type="protein sequence ID" value="EWT04335.1"/>
    <property type="molecule type" value="Genomic_DNA"/>
</dbReference>
<evidence type="ECO:0000313" key="3">
    <source>
        <dbReference type="Proteomes" id="UP000019494"/>
    </source>
</evidence>
<gene>
    <name evidence="2" type="ORF">N864_14235</name>
</gene>
<dbReference type="AlphaFoldDB" id="W9GE28"/>
<dbReference type="Proteomes" id="UP000019494">
    <property type="component" value="Unassembled WGS sequence"/>
</dbReference>
<evidence type="ECO:0000313" key="2">
    <source>
        <dbReference type="EMBL" id="EWT04335.1"/>
    </source>
</evidence>
<protein>
    <submittedName>
        <fullName evidence="2">Uncharacterized protein</fullName>
    </submittedName>
</protein>
<reference evidence="3" key="1">
    <citation type="submission" date="2013-08" db="EMBL/GenBank/DDBJ databases">
        <title>Intrasporangium oryzae NRRL B-24470.</title>
        <authorList>
            <person name="Liu H."/>
            <person name="Wang G."/>
        </authorList>
    </citation>
    <scope>NUCLEOTIDE SEQUENCE [LARGE SCALE GENOMIC DNA]</scope>
    <source>
        <strain evidence="3">Q5-1</strain>
    </source>
</reference>
<comment type="caution">
    <text evidence="2">The sequence shown here is derived from an EMBL/GenBank/DDBJ whole genome shotgun (WGS) entry which is preliminary data.</text>
</comment>
<dbReference type="RefSeq" id="WP_034721071.1">
    <property type="nucleotide sequence ID" value="NZ_AWQS01000268.1"/>
</dbReference>
<name>W9GE28_9MICO</name>
<sequence>MAHTYTRTTYIWFVAATITGIVSGFLHIVRSHVTKDGAEPIILTVLAFGLTAATALLIFRGIMVAAYEQDRASHRDRH</sequence>
<accession>W9GE28</accession>
<keyword evidence="1" id="KW-0812">Transmembrane</keyword>
<feature type="transmembrane region" description="Helical" evidence="1">
    <location>
        <begin position="9"/>
        <end position="29"/>
    </location>
</feature>
<proteinExistence type="predicted"/>
<feature type="transmembrane region" description="Helical" evidence="1">
    <location>
        <begin position="41"/>
        <end position="67"/>
    </location>
</feature>
<keyword evidence="1" id="KW-0472">Membrane</keyword>